<dbReference type="GO" id="GO:0005576">
    <property type="term" value="C:extracellular region"/>
    <property type="evidence" value="ECO:0007669"/>
    <property type="project" value="InterPro"/>
</dbReference>
<dbReference type="InterPro" id="IPR035940">
    <property type="entry name" value="CAP_sf"/>
</dbReference>
<dbReference type="FunFam" id="3.40.33.10:FF:000002">
    <property type="entry name" value="Golgi-associated plant pathogenesis-related protein 1"/>
    <property type="match status" value="1"/>
</dbReference>
<dbReference type="PANTHER" id="PTHR10334">
    <property type="entry name" value="CYSTEINE-RICH SECRETORY PROTEIN-RELATED"/>
    <property type="match status" value="1"/>
</dbReference>
<dbReference type="Proteomes" id="UP001208570">
    <property type="component" value="Unassembled WGS sequence"/>
</dbReference>
<sequence length="238" mass="26333">MTDNRKFIDEALKAHNVYRSRHQVSALKHDKEISSIAQRWADHLASTGTFQHSDNRKYKGENLGENIAMKWQSGPGDYTGQEVANQWYSEVKQYSFGQGGSSGTGHFTQVVWKSSKLLGIGRARGRDGRWIVVANYFPAGNFIGRYNENVLPAKDGRTSLIGQDDSDVSKDSSSFFSDNRLVVKPTNAAENRVVSRTTKTVTEGFGAKKRTKKIVTETIMAADGSKKTTTTETVTTGN</sequence>
<proteinExistence type="predicted"/>
<dbReference type="SUPFAM" id="SSF55797">
    <property type="entry name" value="PR-1-like"/>
    <property type="match status" value="1"/>
</dbReference>
<dbReference type="PRINTS" id="PR00837">
    <property type="entry name" value="V5TPXLIKE"/>
</dbReference>
<feature type="domain" description="SCP" evidence="1">
    <location>
        <begin position="6"/>
        <end position="144"/>
    </location>
</feature>
<dbReference type="InterPro" id="IPR001283">
    <property type="entry name" value="CRISP-related"/>
</dbReference>
<dbReference type="EMBL" id="JAODUP010000021">
    <property type="protein sequence ID" value="KAK2168046.1"/>
    <property type="molecule type" value="Genomic_DNA"/>
</dbReference>
<dbReference type="Pfam" id="PF00188">
    <property type="entry name" value="CAP"/>
    <property type="match status" value="1"/>
</dbReference>
<dbReference type="SMART" id="SM00198">
    <property type="entry name" value="SCP"/>
    <property type="match status" value="1"/>
</dbReference>
<dbReference type="CDD" id="cd05382">
    <property type="entry name" value="CAP_GAPR1-like"/>
    <property type="match status" value="1"/>
</dbReference>
<evidence type="ECO:0000313" key="3">
    <source>
        <dbReference type="Proteomes" id="UP001208570"/>
    </source>
</evidence>
<organism evidence="2 3">
    <name type="scientific">Paralvinella palmiformis</name>
    <dbReference type="NCBI Taxonomy" id="53620"/>
    <lineage>
        <taxon>Eukaryota</taxon>
        <taxon>Metazoa</taxon>
        <taxon>Spiralia</taxon>
        <taxon>Lophotrochozoa</taxon>
        <taxon>Annelida</taxon>
        <taxon>Polychaeta</taxon>
        <taxon>Sedentaria</taxon>
        <taxon>Canalipalpata</taxon>
        <taxon>Terebellida</taxon>
        <taxon>Terebelliformia</taxon>
        <taxon>Alvinellidae</taxon>
        <taxon>Paralvinella</taxon>
    </lineage>
</organism>
<reference evidence="2" key="1">
    <citation type="journal article" date="2023" name="Mol. Biol. Evol.">
        <title>Third-Generation Sequencing Reveals the Adaptive Role of the Epigenome in Three Deep-Sea Polychaetes.</title>
        <authorList>
            <person name="Perez M."/>
            <person name="Aroh O."/>
            <person name="Sun Y."/>
            <person name="Lan Y."/>
            <person name="Juniper S.K."/>
            <person name="Young C.R."/>
            <person name="Angers B."/>
            <person name="Qian P.Y."/>
        </authorList>
    </citation>
    <scope>NUCLEOTIDE SEQUENCE</scope>
    <source>
        <strain evidence="2">P08H-3</strain>
    </source>
</reference>
<dbReference type="InterPro" id="IPR034113">
    <property type="entry name" value="SCP_GAPR1-like"/>
</dbReference>
<accession>A0AAD9KB09</accession>
<dbReference type="Gene3D" id="3.40.33.10">
    <property type="entry name" value="CAP"/>
    <property type="match status" value="1"/>
</dbReference>
<keyword evidence="3" id="KW-1185">Reference proteome</keyword>
<dbReference type="InterPro" id="IPR014044">
    <property type="entry name" value="CAP_dom"/>
</dbReference>
<dbReference type="AlphaFoldDB" id="A0AAD9KB09"/>
<dbReference type="PROSITE" id="PS01009">
    <property type="entry name" value="CRISP_1"/>
    <property type="match status" value="1"/>
</dbReference>
<comment type="caution">
    <text evidence="2">The sequence shown here is derived from an EMBL/GenBank/DDBJ whole genome shotgun (WGS) entry which is preliminary data.</text>
</comment>
<protein>
    <recommendedName>
        <fullName evidence="1">SCP domain-containing protein</fullName>
    </recommendedName>
</protein>
<gene>
    <name evidence="2" type="ORF">LSH36_21g09038</name>
</gene>
<evidence type="ECO:0000313" key="2">
    <source>
        <dbReference type="EMBL" id="KAK2168046.1"/>
    </source>
</evidence>
<name>A0AAD9KB09_9ANNE</name>
<evidence type="ECO:0000259" key="1">
    <source>
        <dbReference type="SMART" id="SM00198"/>
    </source>
</evidence>
<dbReference type="InterPro" id="IPR018244">
    <property type="entry name" value="Allrgn_V5/Tpx1_CS"/>
</dbReference>